<keyword evidence="2" id="KW-1185">Reference proteome</keyword>
<gene>
    <name evidence="1" type="ORF">HXX76_014210</name>
</gene>
<evidence type="ECO:0000313" key="1">
    <source>
        <dbReference type="EMBL" id="KAG2424786.1"/>
    </source>
</evidence>
<accession>A0A835SFW7</accession>
<reference evidence="1" key="1">
    <citation type="journal article" date="2020" name="bioRxiv">
        <title>Comparative genomics of Chlamydomonas.</title>
        <authorList>
            <person name="Craig R.J."/>
            <person name="Hasan A.R."/>
            <person name="Ness R.W."/>
            <person name="Keightley P.D."/>
        </authorList>
    </citation>
    <scope>NUCLEOTIDE SEQUENCE</scope>
    <source>
        <strain evidence="1">SAG 7.73</strain>
    </source>
</reference>
<dbReference type="Proteomes" id="UP000650467">
    <property type="component" value="Unassembled WGS sequence"/>
</dbReference>
<proteinExistence type="predicted"/>
<sequence>MRVEELKHMKHIDRDIVEELPRYQQRLTEEHGKSAIAVCLLCDCGARYMTFDLGKRRTIRGDSGHNEADKDHNKEMAMALAARGIQEVLRPSPSAPKK</sequence>
<dbReference type="EMBL" id="JAEHOC010000061">
    <property type="protein sequence ID" value="KAG2424786.1"/>
    <property type="molecule type" value="Genomic_DNA"/>
</dbReference>
<evidence type="ECO:0000313" key="2">
    <source>
        <dbReference type="Proteomes" id="UP000650467"/>
    </source>
</evidence>
<dbReference type="OrthoDB" id="523795at2759"/>
<protein>
    <submittedName>
        <fullName evidence="1">Uncharacterized protein</fullName>
    </submittedName>
</protein>
<dbReference type="AlphaFoldDB" id="A0A835SFW7"/>
<comment type="caution">
    <text evidence="1">The sequence shown here is derived from an EMBL/GenBank/DDBJ whole genome shotgun (WGS) entry which is preliminary data.</text>
</comment>
<name>A0A835SFW7_CHLIN</name>
<organism evidence="1 2">
    <name type="scientific">Chlamydomonas incerta</name>
    <dbReference type="NCBI Taxonomy" id="51695"/>
    <lineage>
        <taxon>Eukaryota</taxon>
        <taxon>Viridiplantae</taxon>
        <taxon>Chlorophyta</taxon>
        <taxon>core chlorophytes</taxon>
        <taxon>Chlorophyceae</taxon>
        <taxon>CS clade</taxon>
        <taxon>Chlamydomonadales</taxon>
        <taxon>Chlamydomonadaceae</taxon>
        <taxon>Chlamydomonas</taxon>
    </lineage>
</organism>